<dbReference type="NCBIfam" id="NF040521">
    <property type="entry name" value="C45_proenzyme"/>
    <property type="match status" value="1"/>
</dbReference>
<dbReference type="RefSeq" id="WP_068341202.1">
    <property type="nucleotide sequence ID" value="NZ_LQBP01000019.1"/>
</dbReference>
<gene>
    <name evidence="1" type="ORF">AVO44_20180</name>
</gene>
<dbReference type="AlphaFoldDB" id="A0A0X3TDV1"/>
<proteinExistence type="predicted"/>
<accession>A0A0X3TDV1</accession>
<evidence type="ECO:0000313" key="1">
    <source>
        <dbReference type="EMBL" id="KUJ73291.1"/>
    </source>
</evidence>
<name>A0A0X3TDV1_9RHOB</name>
<sequence length="384" mass="42599">MKLAAEHGGGKLYDTEDSDIRLMTLSGSWHEMGVQYGTLAKADMEPMWDALVAPMIKNGWTTEEDARELWGKNIYERASRRKQQFFDGLAEGMGWPVDKVVLLDQGGIMAVYQAKMHSFSGCSSLYASGAATVDGNTYVARNMDWGEEFCNFKTYCTVFNPVDGSNSVASVTWPGWTFPVTAINDKGVYVDMHDGTSMGGQVIAAARPCFEHRVFDFLCDGDSTSAVSARFGATRVEFPSIWGIADASGDKCSYETTLYDSRRRLPDGDGDVLAVVNTFLNQDWGLHIRDTISNSLTRYKNVEARAADSHGKLDAAKMREIFELTLFNEDGSFRENGGPTKPKKQDADLTNYTIAADLNNLQLWVRLPPSNGEWQHFDLKALFA</sequence>
<dbReference type="STRING" id="1685378.AVO44_20180"/>
<keyword evidence="2" id="KW-1185">Reference proteome</keyword>
<reference evidence="2" key="1">
    <citation type="submission" date="2015-12" db="EMBL/GenBank/DDBJ databases">
        <authorList>
            <person name="Zhang G."/>
            <person name="Stingl U."/>
        </authorList>
    </citation>
    <scope>NUCLEOTIDE SEQUENCE [LARGE SCALE GENOMIC DNA]</scope>
    <source>
        <strain evidence="2">ZGT108</strain>
    </source>
</reference>
<dbReference type="Proteomes" id="UP000053690">
    <property type="component" value="Unassembled WGS sequence"/>
</dbReference>
<evidence type="ECO:0000313" key="2">
    <source>
        <dbReference type="Proteomes" id="UP000053690"/>
    </source>
</evidence>
<dbReference type="PANTHER" id="PTHR35190">
    <property type="entry name" value="PROTEIN DCD1B"/>
    <property type="match status" value="1"/>
</dbReference>
<dbReference type="InterPro" id="IPR047794">
    <property type="entry name" value="C45_proenzyme-like"/>
</dbReference>
<dbReference type="EMBL" id="LQBP01000019">
    <property type="protein sequence ID" value="KUJ73291.1"/>
    <property type="molecule type" value="Genomic_DNA"/>
</dbReference>
<dbReference type="InterPro" id="IPR047803">
    <property type="entry name" value="DCD1A/B-like"/>
</dbReference>
<comment type="caution">
    <text evidence="1">The sequence shown here is derived from an EMBL/GenBank/DDBJ whole genome shotgun (WGS) entry which is preliminary data.</text>
</comment>
<organism evidence="1 2">
    <name type="scientific">Ruegeria profundi</name>
    <dbReference type="NCBI Taxonomy" id="1685378"/>
    <lineage>
        <taxon>Bacteria</taxon>
        <taxon>Pseudomonadati</taxon>
        <taxon>Pseudomonadota</taxon>
        <taxon>Alphaproteobacteria</taxon>
        <taxon>Rhodobacterales</taxon>
        <taxon>Roseobacteraceae</taxon>
        <taxon>Ruegeria</taxon>
    </lineage>
</organism>
<dbReference type="PANTHER" id="PTHR35190:SF1">
    <property type="entry name" value="PEPTIDASE C45 HYDROLASE DOMAIN-CONTAINING PROTEIN"/>
    <property type="match status" value="1"/>
</dbReference>
<dbReference type="OrthoDB" id="8109453at2"/>
<protein>
    <submittedName>
        <fullName evidence="1">Uncharacterized protein</fullName>
    </submittedName>
</protein>
<dbReference type="Gene3D" id="3.60.60.10">
    <property type="entry name" value="Penicillin V Acylase, Chain A"/>
    <property type="match status" value="1"/>
</dbReference>